<keyword evidence="4" id="KW-0067">ATP-binding</keyword>
<dbReference type="GO" id="GO:0055087">
    <property type="term" value="C:Ski complex"/>
    <property type="evidence" value="ECO:0007669"/>
    <property type="project" value="TreeGrafter"/>
</dbReference>
<feature type="domain" description="Exosome RNA helicase MTR4-like stalk" evidence="5">
    <location>
        <begin position="32"/>
        <end position="64"/>
    </location>
</feature>
<dbReference type="InterPro" id="IPR050699">
    <property type="entry name" value="RNA-DNA_Helicase"/>
</dbReference>
<dbReference type="GO" id="GO:0005524">
    <property type="term" value="F:ATP binding"/>
    <property type="evidence" value="ECO:0007669"/>
    <property type="project" value="UniProtKB-KW"/>
</dbReference>
<evidence type="ECO:0000256" key="4">
    <source>
        <dbReference type="ARBA" id="ARBA00022840"/>
    </source>
</evidence>
<accession>A0A9N8LYZ1</accession>
<reference evidence="6 7" key="1">
    <citation type="submission" date="2020-10" db="EMBL/GenBank/DDBJ databases">
        <authorList>
            <person name="Sedaghatjoo S."/>
        </authorList>
    </citation>
    <scope>NUCLEOTIDE SEQUENCE [LARGE SCALE GENOMIC DNA]</scope>
    <source>
        <strain evidence="6 7">LLFL</strain>
    </source>
</reference>
<dbReference type="Pfam" id="PF21408">
    <property type="entry name" value="MTR4-like_stalk"/>
    <property type="match status" value="1"/>
</dbReference>
<keyword evidence="3" id="KW-0347">Helicase</keyword>
<comment type="caution">
    <text evidence="6">The sequence shown here is derived from an EMBL/GenBank/DDBJ whole genome shotgun (WGS) entry which is preliminary data.</text>
</comment>
<evidence type="ECO:0000259" key="5">
    <source>
        <dbReference type="Pfam" id="PF21408"/>
    </source>
</evidence>
<organism evidence="6 7">
    <name type="scientific">Tilletia laevis</name>
    <dbReference type="NCBI Taxonomy" id="157183"/>
    <lineage>
        <taxon>Eukaryota</taxon>
        <taxon>Fungi</taxon>
        <taxon>Dikarya</taxon>
        <taxon>Basidiomycota</taxon>
        <taxon>Ustilaginomycotina</taxon>
        <taxon>Exobasidiomycetes</taxon>
        <taxon>Tilletiales</taxon>
        <taxon>Tilletiaceae</taxon>
        <taxon>Tilletia</taxon>
    </lineage>
</organism>
<dbReference type="Proteomes" id="UP000836404">
    <property type="component" value="Unassembled WGS sequence"/>
</dbReference>
<protein>
    <recommendedName>
        <fullName evidence="5">Exosome RNA helicase MTR4-like stalk domain-containing protein</fullName>
    </recommendedName>
</protein>
<sequence>MLLGQPTKLQSQFRLTYNMTLNLLRVEALKVEEMIKRSFSENASQKMLPDQQKKVKDIERQLNKLAKVAGPGVGSGVGALP</sequence>
<dbReference type="Gene3D" id="1.10.3380.30">
    <property type="match status" value="1"/>
</dbReference>
<keyword evidence="7" id="KW-1185">Reference proteome</keyword>
<keyword evidence="2" id="KW-0378">Hydrolase</keyword>
<dbReference type="GO" id="GO:0016787">
    <property type="term" value="F:hydrolase activity"/>
    <property type="evidence" value="ECO:0007669"/>
    <property type="project" value="UniProtKB-KW"/>
</dbReference>
<gene>
    <name evidence="6" type="ORF">JKILLFL_G1418</name>
</gene>
<dbReference type="InterPro" id="IPR048392">
    <property type="entry name" value="MTR4-like_stalk"/>
</dbReference>
<dbReference type="AlphaFoldDB" id="A0A9N8LYZ1"/>
<dbReference type="PANTHER" id="PTHR12131:SF1">
    <property type="entry name" value="ATP-DEPENDENT RNA HELICASE SUPV3L1, MITOCHONDRIAL-RELATED"/>
    <property type="match status" value="1"/>
</dbReference>
<evidence type="ECO:0000313" key="6">
    <source>
        <dbReference type="EMBL" id="CAD6948894.1"/>
    </source>
</evidence>
<name>A0A9N8LYZ1_9BASI</name>
<evidence type="ECO:0000256" key="2">
    <source>
        <dbReference type="ARBA" id="ARBA00022801"/>
    </source>
</evidence>
<evidence type="ECO:0000256" key="1">
    <source>
        <dbReference type="ARBA" id="ARBA00022741"/>
    </source>
</evidence>
<evidence type="ECO:0000256" key="3">
    <source>
        <dbReference type="ARBA" id="ARBA00022806"/>
    </source>
</evidence>
<dbReference type="PANTHER" id="PTHR12131">
    <property type="entry name" value="ATP-DEPENDENT RNA AND DNA HELICASE"/>
    <property type="match status" value="1"/>
</dbReference>
<proteinExistence type="predicted"/>
<evidence type="ECO:0000313" key="7">
    <source>
        <dbReference type="Proteomes" id="UP000836404"/>
    </source>
</evidence>
<dbReference type="GO" id="GO:0004386">
    <property type="term" value="F:helicase activity"/>
    <property type="evidence" value="ECO:0007669"/>
    <property type="project" value="UniProtKB-KW"/>
</dbReference>
<keyword evidence="1" id="KW-0547">Nucleotide-binding</keyword>
<dbReference type="EMBL" id="CAJHJF010005278">
    <property type="protein sequence ID" value="CAD6948894.1"/>
    <property type="molecule type" value="Genomic_DNA"/>
</dbReference>
<dbReference type="GO" id="GO:0070478">
    <property type="term" value="P:nuclear-transcribed mRNA catabolic process, 3'-5' exonucleolytic nonsense-mediated decay"/>
    <property type="evidence" value="ECO:0007669"/>
    <property type="project" value="TreeGrafter"/>
</dbReference>